<evidence type="ECO:0000313" key="3">
    <source>
        <dbReference type="Proteomes" id="UP000095280"/>
    </source>
</evidence>
<reference evidence="4" key="1">
    <citation type="submission" date="2016-11" db="UniProtKB">
        <authorList>
            <consortium name="WormBaseParasite"/>
        </authorList>
    </citation>
    <scope>IDENTIFICATION</scope>
</reference>
<name>A0A1I8GU00_9PLAT</name>
<evidence type="ECO:0000256" key="1">
    <source>
        <dbReference type="SAM" id="MobiDB-lite"/>
    </source>
</evidence>
<accession>A0A1I8GU00</accession>
<dbReference type="GO" id="GO:0003677">
    <property type="term" value="F:DNA binding"/>
    <property type="evidence" value="ECO:0007669"/>
    <property type="project" value="InterPro"/>
</dbReference>
<dbReference type="Proteomes" id="UP000095280">
    <property type="component" value="Unplaced"/>
</dbReference>
<sequence>RHDVSRGRHFALMPTTVCAAVSSPLLRRRSSGSEIRVAVKVCHRASESATESLPISTPMFLPLTRDLLDSLFGFSPDSSSWTSASGFCPTPDWRADTRPGWLKSISVPSELKSEYRLEIFLFSPSAGSVRGLPESSLSPLWAALPPDADGSDGASSDPDGAPPLPPRRSEAEATRLPALPASASLSESVAGLDFLPPGVSVTLPRAVAARWLLSAQSEVPRPLSSMSAVEVAAIETPVFCRARAAATGCWVGVVLASSESPAFVNCVRLRKATTFWRCALCIFIFLRHSPSDRPLHRLSRRRLFSAGFKAQLHRAEQMPVHHQLAVTQDGRLVVEDDPAVRHVQPDILQHKEVRDGFGAQVFGCLSVEQHPAAVSALNSGTPRSISTFLPCRIMLPWMKYSPFWSRMQVASVSICTRSFNSSFFGAGSCGLRAAGCRIPRQPGQRLLLVTEADGAALQQGCQVVEQQRAVRVDDVARLAHPVRLLAHGGRADENQRVAHSNLLVGVLRQLHAHILQPDCAIADAQAGVLHREAAALNKQTRRLRPLRCRDAAQGAQRQLRDVYHLAVCVQHRVLQQRRVAGVHRASQAVQGGAVHQHVAAVRGVLVHRLARDGHVVGIRAHNLAVDNSVPRAADVQKTSEYGDAVVLQHTAAAHQNHLRDRLVWLAALLPSAFDGGEFVVARQELLHLVQVDALDLWSPAGGRLHGDNIGGKANLRILHDRLVAVKQLRVAIVQVVVGGPTEGCASSCDLAWKYGTPSRTITTSPCRTSSPSVSSSSLFSCFADLTRATRVLSLGSFASLPPVAALAALGAASEAGAASWTTRFFSRVGAAGRTSPCRSELTMSHSRESGWQSHWMCTWFFTTPGCLWCVTDTRPLCARLQENRLSGSMLCLALEILTQPVEHHRPRYESEISTNKIGGLLLGRGSTGKDNRAFIKLKISGIDPAVHRELQLFVCVASQNGELHPYYLHGDGCRDGCFFWLLCKLSKMMTDALEPSDVSGSKGWLLFRCKTSSDAIQEALKKGEEQFQAVFSPTPAQKYNGRNLGSIRLVFQLSFSGTGYCHYLQPIFSDVIADITQMPIKEEIRVVFELSVESSETTVRVSGCVKKVMKHLIIVTVPGVQMYVKTERTKAKVLVEQNLAKTEDSTNSALTIAFLPGEQVPTKIHRFRYLKEVSDGRMGSVLRSRAPGGKTPVAVTATVQSVSPGCKLKLVGCTVFEDLMTHPFYLTGDDCRNGVFEKELSSESGPSEQEVRLEKVGIVCTPKKQRKSKGKPSGASENGVPAHIGMQNGTAQEDNFYMERIQKYNFFGKPPRQNPFQGKDINKLRLAFQVFYQLPGLSDWLAADCRPVYTEVIGDAKIFSKTEIELIIPDSVSRPDQDVWLYTKDDLPVQTVSELTVRLEHESEPFMIIELQPKELKKHLVVFNFEQPILTNAVSGSFSVTLVDKKNDDSSEPVKLELINDPSGSGPANKKIRRDEKPTVSQDPMDELLGTFLDGNGDLQELPELYVEPRA</sequence>
<evidence type="ECO:0000313" key="4">
    <source>
        <dbReference type="WBParaSite" id="maker-uti_cns_0003135-snap-gene-0.11-mRNA-1"/>
    </source>
</evidence>
<dbReference type="InterPro" id="IPR037059">
    <property type="entry name" value="RHD_DNA_bind_dom_sf"/>
</dbReference>
<dbReference type="Gene3D" id="2.60.40.340">
    <property type="entry name" value="Rel homology domain (RHD), DNA-binding domain"/>
    <property type="match status" value="2"/>
</dbReference>
<dbReference type="PROSITE" id="PS50254">
    <property type="entry name" value="REL_2"/>
    <property type="match status" value="1"/>
</dbReference>
<feature type="domain" description="RHD" evidence="2">
    <location>
        <begin position="1222"/>
        <end position="1360"/>
    </location>
</feature>
<feature type="region of interest" description="Disordered" evidence="1">
    <location>
        <begin position="141"/>
        <end position="171"/>
    </location>
</feature>
<dbReference type="WBParaSite" id="maker-uti_cns_0003135-snap-gene-0.11-mRNA-1">
    <property type="protein sequence ID" value="maker-uti_cns_0003135-snap-gene-0.11-mRNA-1"/>
    <property type="gene ID" value="maker-uti_cns_0003135-snap-gene-0.11"/>
</dbReference>
<feature type="region of interest" description="Disordered" evidence="1">
    <location>
        <begin position="1451"/>
        <end position="1485"/>
    </location>
</feature>
<dbReference type="GO" id="GO:0003700">
    <property type="term" value="F:DNA-binding transcription factor activity"/>
    <property type="evidence" value="ECO:0007669"/>
    <property type="project" value="InterPro"/>
</dbReference>
<protein>
    <submittedName>
        <fullName evidence="4">RHD domain-containing protein</fullName>
    </submittedName>
</protein>
<feature type="region of interest" description="Disordered" evidence="1">
    <location>
        <begin position="1263"/>
        <end position="1287"/>
    </location>
</feature>
<proteinExistence type="predicted"/>
<feature type="compositionally biased region" description="Low complexity" evidence="1">
    <location>
        <begin position="145"/>
        <end position="159"/>
    </location>
</feature>
<dbReference type="InterPro" id="IPR008967">
    <property type="entry name" value="p53-like_TF_DNA-bd_sf"/>
</dbReference>
<dbReference type="InterPro" id="IPR011539">
    <property type="entry name" value="RHD_DNA_bind_dom"/>
</dbReference>
<keyword evidence="3" id="KW-1185">Reference proteome</keyword>
<dbReference type="SUPFAM" id="SSF49417">
    <property type="entry name" value="p53-like transcription factors"/>
    <property type="match status" value="2"/>
</dbReference>
<organism evidence="3 4">
    <name type="scientific">Macrostomum lignano</name>
    <dbReference type="NCBI Taxonomy" id="282301"/>
    <lineage>
        <taxon>Eukaryota</taxon>
        <taxon>Metazoa</taxon>
        <taxon>Spiralia</taxon>
        <taxon>Lophotrochozoa</taxon>
        <taxon>Platyhelminthes</taxon>
        <taxon>Rhabditophora</taxon>
        <taxon>Macrostomorpha</taxon>
        <taxon>Macrostomida</taxon>
        <taxon>Macrostomidae</taxon>
        <taxon>Macrostomum</taxon>
    </lineage>
</organism>
<dbReference type="Pfam" id="PF00554">
    <property type="entry name" value="RHD_DNA_bind"/>
    <property type="match status" value="2"/>
</dbReference>
<evidence type="ECO:0000259" key="2">
    <source>
        <dbReference type="PROSITE" id="PS50254"/>
    </source>
</evidence>